<keyword evidence="7" id="KW-0812">Transmembrane</keyword>
<dbReference type="InterPro" id="IPR011990">
    <property type="entry name" value="TPR-like_helical_dom_sf"/>
</dbReference>
<gene>
    <name evidence="8" type="ORF">HMPREF2531_02017</name>
</gene>
<dbReference type="PROSITE" id="PS51257">
    <property type="entry name" value="PROKAR_LIPOPROTEIN"/>
    <property type="match status" value="1"/>
</dbReference>
<keyword evidence="7" id="KW-0472">Membrane</keyword>
<keyword evidence="7" id="KW-1133">Transmembrane helix</keyword>
<dbReference type="PANTHER" id="PTHR46630:SF1">
    <property type="entry name" value="TETRATRICOPEPTIDE REPEAT PROTEIN 29"/>
    <property type="match status" value="1"/>
</dbReference>
<dbReference type="AlphaFoldDB" id="A0A139LJ33"/>
<dbReference type="PROSITE" id="PS50005">
    <property type="entry name" value="TPR"/>
    <property type="match status" value="2"/>
</dbReference>
<protein>
    <submittedName>
        <fullName evidence="8">Tetratricopeptide repeat protein</fullName>
    </submittedName>
</protein>
<dbReference type="SUPFAM" id="SSF48452">
    <property type="entry name" value="TPR-like"/>
    <property type="match status" value="1"/>
</dbReference>
<comment type="caution">
    <text evidence="8">The sequence shown here is derived from an EMBL/GenBank/DDBJ whole genome shotgun (WGS) entry which is preliminary data.</text>
</comment>
<keyword evidence="3" id="KW-0677">Repeat</keyword>
<dbReference type="InterPro" id="IPR051476">
    <property type="entry name" value="Bac_ResReg_Asp_Phosphatase"/>
</dbReference>
<accession>A0A139LJ33</accession>
<dbReference type="Pfam" id="PF13424">
    <property type="entry name" value="TPR_12"/>
    <property type="match status" value="1"/>
</dbReference>
<dbReference type="Gene3D" id="1.25.40.10">
    <property type="entry name" value="Tetratricopeptide repeat domain"/>
    <property type="match status" value="2"/>
</dbReference>
<comment type="subcellular location">
    <subcellularLocation>
        <location evidence="1">Cytoplasm</location>
    </subcellularLocation>
</comment>
<organism evidence="8">
    <name type="scientific">Bacteroides intestinalis</name>
    <dbReference type="NCBI Taxonomy" id="329854"/>
    <lineage>
        <taxon>Bacteria</taxon>
        <taxon>Pseudomonadati</taxon>
        <taxon>Bacteroidota</taxon>
        <taxon>Bacteroidia</taxon>
        <taxon>Bacteroidales</taxon>
        <taxon>Bacteroidaceae</taxon>
        <taxon>Bacteroides</taxon>
    </lineage>
</organism>
<name>A0A139LJ33_9BACE</name>
<dbReference type="GO" id="GO:0005737">
    <property type="term" value="C:cytoplasm"/>
    <property type="evidence" value="ECO:0007669"/>
    <property type="project" value="UniProtKB-SubCell"/>
</dbReference>
<dbReference type="RefSeq" id="WP_061435630.1">
    <property type="nucleotide sequence ID" value="NZ_KQ968691.1"/>
</dbReference>
<comment type="similarity">
    <text evidence="5">Belongs to the Rap family.</text>
</comment>
<dbReference type="EMBL" id="LTDF01000074">
    <property type="protein sequence ID" value="KXT51461.1"/>
    <property type="molecule type" value="Genomic_DNA"/>
</dbReference>
<evidence type="ECO:0000256" key="5">
    <source>
        <dbReference type="ARBA" id="ARBA00038253"/>
    </source>
</evidence>
<feature type="repeat" description="TPR" evidence="6">
    <location>
        <begin position="145"/>
        <end position="178"/>
    </location>
</feature>
<evidence type="ECO:0000256" key="3">
    <source>
        <dbReference type="ARBA" id="ARBA00022737"/>
    </source>
</evidence>
<dbReference type="PATRIC" id="fig|329854.7.peg.2052"/>
<evidence type="ECO:0000313" key="8">
    <source>
        <dbReference type="EMBL" id="KXT51461.1"/>
    </source>
</evidence>
<feature type="transmembrane region" description="Helical" evidence="7">
    <location>
        <begin position="364"/>
        <end position="384"/>
    </location>
</feature>
<evidence type="ECO:0000256" key="6">
    <source>
        <dbReference type="PROSITE-ProRule" id="PRU00339"/>
    </source>
</evidence>
<reference evidence="8 9" key="1">
    <citation type="submission" date="2016-02" db="EMBL/GenBank/DDBJ databases">
        <authorList>
            <person name="Wen L."/>
            <person name="He K."/>
            <person name="Yang H."/>
        </authorList>
    </citation>
    <scope>NUCLEOTIDE SEQUENCE [LARGE SCALE GENOMIC DNA]</scope>
    <source>
        <strain evidence="8 9">KLE1704</strain>
    </source>
</reference>
<evidence type="ECO:0000256" key="2">
    <source>
        <dbReference type="ARBA" id="ARBA00022490"/>
    </source>
</evidence>
<dbReference type="PANTHER" id="PTHR46630">
    <property type="entry name" value="TETRATRICOPEPTIDE REPEAT PROTEIN 29"/>
    <property type="match status" value="1"/>
</dbReference>
<dbReference type="Proteomes" id="UP000070319">
    <property type="component" value="Unassembled WGS sequence"/>
</dbReference>
<sequence length="546" mass="63256">MKKLLPAFLFFISFTILLGACRRGSHAVSSILLLADSLMQSHPDSSLQLLEAIPAPQKMGKTDRAWYALLLTQAKYKNYVSLENDSLIQVAVDYFEKNSDRERLAKSYFYSGCVHREQEDIPTAINLYLKSLRTMPQGSDSAFLSMVYNDLGDCYTDQNMEETARNMYRQAYAINVNNHDTLRAFHNLSGIGGTFLLELQFDSALIYYQQALEMVLLLDYPVLLGVIYKNLSGVYNEQGEYGRANDCISRAIPYLLDIESSTSAYSLKGDILYNLGKKDSAFYYWNLGKNSSNIYTKTSNYYSIYQANKELSNWKDAILNVDSFIVYYDSIQSMNDRAEINELMDKHLLELHKYKLSTEHRRTMNLLIILSLFFILVLSLIFMWRDRCRKNKYIALQKQLMDNRAEILLYGKDICEEENSKLHELKELRIDICISLFRSTEGSKKLTELMKAKPKERISIIHNHRVLILNDIRRTFVDIMEDLNACCSSLTMDDLLYCILVILHCPKEIIMDVMNTTSDAIKTRKNRIKNKMDKELFEKVFMSDNV</sequence>
<proteinExistence type="inferred from homology"/>
<keyword evidence="4 6" id="KW-0802">TPR repeat</keyword>
<evidence type="ECO:0000256" key="1">
    <source>
        <dbReference type="ARBA" id="ARBA00004496"/>
    </source>
</evidence>
<dbReference type="SMART" id="SM00028">
    <property type="entry name" value="TPR"/>
    <property type="match status" value="3"/>
</dbReference>
<evidence type="ECO:0000256" key="7">
    <source>
        <dbReference type="SAM" id="Phobius"/>
    </source>
</evidence>
<evidence type="ECO:0000256" key="4">
    <source>
        <dbReference type="ARBA" id="ARBA00022803"/>
    </source>
</evidence>
<dbReference type="InterPro" id="IPR019734">
    <property type="entry name" value="TPR_rpt"/>
</dbReference>
<keyword evidence="2" id="KW-0963">Cytoplasm</keyword>
<feature type="repeat" description="TPR" evidence="6">
    <location>
        <begin position="105"/>
        <end position="138"/>
    </location>
</feature>
<evidence type="ECO:0000313" key="9">
    <source>
        <dbReference type="Proteomes" id="UP000070319"/>
    </source>
</evidence>